<organism evidence="1 2">
    <name type="scientific">Nocardia testacea</name>
    <dbReference type="NCBI Taxonomy" id="248551"/>
    <lineage>
        <taxon>Bacteria</taxon>
        <taxon>Bacillati</taxon>
        <taxon>Actinomycetota</taxon>
        <taxon>Actinomycetes</taxon>
        <taxon>Mycobacteriales</taxon>
        <taxon>Nocardiaceae</taxon>
        <taxon>Nocardia</taxon>
    </lineage>
</organism>
<keyword evidence="2" id="KW-1185">Reference proteome</keyword>
<gene>
    <name evidence="1" type="ORF">ACH49Z_03240</name>
</gene>
<evidence type="ECO:0000313" key="1">
    <source>
        <dbReference type="EMBL" id="MFI2228847.1"/>
    </source>
</evidence>
<evidence type="ECO:0000313" key="2">
    <source>
        <dbReference type="Proteomes" id="UP001611494"/>
    </source>
</evidence>
<sequence length="70" mass="7596">MTPQEIARVRAGHHPVRVWAGRAAAPAGPEAGDPLVAAARRIRGFLRAGRRFQAGLAEQQPRLFLTGWSL</sequence>
<accession>A0ABW7VQH5</accession>
<dbReference type="EMBL" id="JBIRYL010000001">
    <property type="protein sequence ID" value="MFI2228847.1"/>
    <property type="molecule type" value="Genomic_DNA"/>
</dbReference>
<name>A0ABW7VQH5_9NOCA</name>
<comment type="caution">
    <text evidence="1">The sequence shown here is derived from an EMBL/GenBank/DDBJ whole genome shotgun (WGS) entry which is preliminary data.</text>
</comment>
<dbReference type="Proteomes" id="UP001611494">
    <property type="component" value="Unassembled WGS sequence"/>
</dbReference>
<protein>
    <submittedName>
        <fullName evidence="1">Uncharacterized protein</fullName>
    </submittedName>
</protein>
<reference evidence="1 2" key="1">
    <citation type="submission" date="2024-10" db="EMBL/GenBank/DDBJ databases">
        <title>The Natural Products Discovery Center: Release of the First 8490 Sequenced Strains for Exploring Actinobacteria Biosynthetic Diversity.</title>
        <authorList>
            <person name="Kalkreuter E."/>
            <person name="Kautsar S.A."/>
            <person name="Yang D."/>
            <person name="Bader C.D."/>
            <person name="Teijaro C.N."/>
            <person name="Fluegel L."/>
            <person name="Davis C.M."/>
            <person name="Simpson J.R."/>
            <person name="Lauterbach L."/>
            <person name="Steele A.D."/>
            <person name="Gui C."/>
            <person name="Meng S."/>
            <person name="Li G."/>
            <person name="Viehrig K."/>
            <person name="Ye F."/>
            <person name="Su P."/>
            <person name="Kiefer A.F."/>
            <person name="Nichols A."/>
            <person name="Cepeda A.J."/>
            <person name="Yan W."/>
            <person name="Fan B."/>
            <person name="Jiang Y."/>
            <person name="Adhikari A."/>
            <person name="Zheng C.-J."/>
            <person name="Schuster L."/>
            <person name="Cowan T.M."/>
            <person name="Smanski M.J."/>
            <person name="Chevrette M.G."/>
            <person name="De Carvalho L.P.S."/>
            <person name="Shen B."/>
        </authorList>
    </citation>
    <scope>NUCLEOTIDE SEQUENCE [LARGE SCALE GENOMIC DNA]</scope>
    <source>
        <strain evidence="1 2">NPDC019377</strain>
    </source>
</reference>
<dbReference type="RefSeq" id="WP_397059311.1">
    <property type="nucleotide sequence ID" value="NZ_JBIRYL010000001.1"/>
</dbReference>
<proteinExistence type="predicted"/>